<feature type="compositionally biased region" description="Basic residues" evidence="1">
    <location>
        <begin position="361"/>
        <end position="370"/>
    </location>
</feature>
<name>A0AAU9SNQ1_THLAR</name>
<accession>A0AAU9SNQ1</accession>
<dbReference type="AlphaFoldDB" id="A0AAU9SNQ1"/>
<proteinExistence type="predicted"/>
<dbReference type="Proteomes" id="UP000836841">
    <property type="component" value="Chromosome 6"/>
</dbReference>
<sequence length="370" mass="40797">MQAEETVVFKLDVSDKGVRRRVMEVVWMFSVTFADVNQKGILKTRGNFNKESMGIKLQKIDKTVAILDPTQLPNRSDIPKPKNMGVFKFEVLDERILQKANKAIWKFPGVTSVEVKEKDQLEVMGEFNNVEMSSKLRKVDKYVSLTEIGPEVEEQKPPHKMFKGMSSFAGSSSRVPTHDERLIKNTSTFIGTGARAPLRAAAPKANAYTPVNQPGAFVERNHGRNNQIARAPERLAAPKVNQPGAFVAQNDGWNNQIARRGGPYWIQESDNIRVVNKDDKKVLAAWIPGSGKTHAITQGSKSYSSFVPSSSSIEGNPYSSTQSSSMGNHSQSSQLTTTSGFTKSTTTSGFTQPPLSSSFAKNKRKGKSNL</sequence>
<gene>
    <name evidence="2" type="ORF">TAV2_LOCUS19915</name>
</gene>
<dbReference type="Gene3D" id="3.30.70.100">
    <property type="match status" value="1"/>
</dbReference>
<evidence type="ECO:0000256" key="1">
    <source>
        <dbReference type="SAM" id="MobiDB-lite"/>
    </source>
</evidence>
<organism evidence="2 3">
    <name type="scientific">Thlaspi arvense</name>
    <name type="common">Field penny-cress</name>
    <dbReference type="NCBI Taxonomy" id="13288"/>
    <lineage>
        <taxon>Eukaryota</taxon>
        <taxon>Viridiplantae</taxon>
        <taxon>Streptophyta</taxon>
        <taxon>Embryophyta</taxon>
        <taxon>Tracheophyta</taxon>
        <taxon>Spermatophyta</taxon>
        <taxon>Magnoliopsida</taxon>
        <taxon>eudicotyledons</taxon>
        <taxon>Gunneridae</taxon>
        <taxon>Pentapetalae</taxon>
        <taxon>rosids</taxon>
        <taxon>malvids</taxon>
        <taxon>Brassicales</taxon>
        <taxon>Brassicaceae</taxon>
        <taxon>Thlaspideae</taxon>
        <taxon>Thlaspi</taxon>
    </lineage>
</organism>
<feature type="compositionally biased region" description="Low complexity" evidence="1">
    <location>
        <begin position="300"/>
        <end position="312"/>
    </location>
</feature>
<feature type="compositionally biased region" description="Low complexity" evidence="1">
    <location>
        <begin position="319"/>
        <end position="351"/>
    </location>
</feature>
<keyword evidence="3" id="KW-1185">Reference proteome</keyword>
<protein>
    <submittedName>
        <fullName evidence="2">Uncharacterized protein</fullName>
    </submittedName>
</protein>
<reference evidence="2 3" key="1">
    <citation type="submission" date="2022-03" db="EMBL/GenBank/DDBJ databases">
        <authorList>
            <person name="Nunn A."/>
            <person name="Chopra R."/>
            <person name="Nunn A."/>
            <person name="Contreras Garrido A."/>
        </authorList>
    </citation>
    <scope>NUCLEOTIDE SEQUENCE [LARGE SCALE GENOMIC DNA]</scope>
</reference>
<dbReference type="EMBL" id="OU466862">
    <property type="protein sequence ID" value="CAH2070202.1"/>
    <property type="molecule type" value="Genomic_DNA"/>
</dbReference>
<evidence type="ECO:0000313" key="3">
    <source>
        <dbReference type="Proteomes" id="UP000836841"/>
    </source>
</evidence>
<feature type="region of interest" description="Disordered" evidence="1">
    <location>
        <begin position="293"/>
        <end position="370"/>
    </location>
</feature>
<evidence type="ECO:0000313" key="2">
    <source>
        <dbReference type="EMBL" id="CAH2070202.1"/>
    </source>
</evidence>